<feature type="domain" description="ABC transmembrane type-1" evidence="9">
    <location>
        <begin position="22"/>
        <end position="230"/>
    </location>
</feature>
<dbReference type="EMBL" id="CP001739">
    <property type="protein sequence ID" value="ACZ08728.1"/>
    <property type="molecule type" value="Genomic_DNA"/>
</dbReference>
<dbReference type="PANTHER" id="PTHR30614:SF46">
    <property type="entry name" value="ABC TRANSPORTER MEMBRANE SPANNING PERMEASE-GLUTAMINE TRANSPORT"/>
    <property type="match status" value="1"/>
</dbReference>
<dbReference type="InterPro" id="IPR035906">
    <property type="entry name" value="MetI-like_sf"/>
</dbReference>
<dbReference type="PANTHER" id="PTHR30614">
    <property type="entry name" value="MEMBRANE COMPONENT OF AMINO ACID ABC TRANSPORTER"/>
    <property type="match status" value="1"/>
</dbReference>
<dbReference type="RefSeq" id="WP_012861322.1">
    <property type="nucleotide sequence ID" value="NC_013517.1"/>
</dbReference>
<evidence type="ECO:0000256" key="3">
    <source>
        <dbReference type="ARBA" id="ARBA00022475"/>
    </source>
</evidence>
<dbReference type="InterPro" id="IPR043429">
    <property type="entry name" value="ArtM/GltK/GlnP/TcyL/YhdX-like"/>
</dbReference>
<dbReference type="Proteomes" id="UP000000845">
    <property type="component" value="Chromosome"/>
</dbReference>
<evidence type="ECO:0000313" key="11">
    <source>
        <dbReference type="Proteomes" id="UP000000845"/>
    </source>
</evidence>
<comment type="subcellular location">
    <subcellularLocation>
        <location evidence="1 8">Cell membrane</location>
        <topology evidence="1 8">Multi-pass membrane protein</topology>
    </subcellularLocation>
</comment>
<evidence type="ECO:0000256" key="5">
    <source>
        <dbReference type="ARBA" id="ARBA00022970"/>
    </source>
</evidence>
<keyword evidence="3" id="KW-1003">Cell membrane</keyword>
<keyword evidence="7 8" id="KW-0472">Membrane</keyword>
<feature type="transmembrane region" description="Helical" evidence="8">
    <location>
        <begin position="80"/>
        <end position="100"/>
    </location>
</feature>
<evidence type="ECO:0000313" key="10">
    <source>
        <dbReference type="EMBL" id="ACZ08728.1"/>
    </source>
</evidence>
<feature type="transmembrane region" description="Helical" evidence="8">
    <location>
        <begin position="112"/>
        <end position="130"/>
    </location>
</feature>
<accession>D1AJ40</accession>
<sequence>MSFIQNVIEIIASSHKELLDGLRLTLIITFFSLIFSTLIGIGIGYLRSLTTKQKNLYNTVIKVLQFLAKEYIDIIRGTPLIVQAFFFYLALVPLIVNPLIKIWFPTGMSAEIAGVIIISLNAGAYMAEIFRGGIQAIDKGQMEAARSLGLPYKHAMRKVVLPQAVKNMIPAILNQFIISLKDTSLLTIIGVPELTGNGKTISAANYKYFETYLIIGIMYYVIIKVLSFVFSKIEEKLNV</sequence>
<dbReference type="InterPro" id="IPR000515">
    <property type="entry name" value="MetI-like"/>
</dbReference>
<reference evidence="10 11" key="2">
    <citation type="journal article" date="2010" name="Stand. Genomic Sci.">
        <title>Complete genome sequence of Sebaldella termitidis type strain (NCTC 11300).</title>
        <authorList>
            <person name="Harmon-Smith M."/>
            <person name="Celia L."/>
            <person name="Chertkov O."/>
            <person name="Lapidus A."/>
            <person name="Copeland A."/>
            <person name="Glavina Del Rio T."/>
            <person name="Nolan M."/>
            <person name="Lucas S."/>
            <person name="Tice H."/>
            <person name="Cheng J.F."/>
            <person name="Han C."/>
            <person name="Detter J.C."/>
            <person name="Bruce D."/>
            <person name="Goodwin L."/>
            <person name="Pitluck S."/>
            <person name="Pati A."/>
            <person name="Liolios K."/>
            <person name="Ivanova N."/>
            <person name="Mavromatis K."/>
            <person name="Mikhailova N."/>
            <person name="Chen A."/>
            <person name="Palaniappan K."/>
            <person name="Land M."/>
            <person name="Hauser L."/>
            <person name="Chang Y.J."/>
            <person name="Jeffries C.D."/>
            <person name="Brettin T."/>
            <person name="Goker M."/>
            <person name="Beck B."/>
            <person name="Bristow J."/>
            <person name="Eisen J.A."/>
            <person name="Markowitz V."/>
            <person name="Hugenholtz P."/>
            <person name="Kyrpides N.C."/>
            <person name="Klenk H.P."/>
            <person name="Chen F."/>
        </authorList>
    </citation>
    <scope>NUCLEOTIDE SEQUENCE [LARGE SCALE GENOMIC DNA]</scope>
    <source>
        <strain evidence="11">ATCC 33386 / NCTC 11300</strain>
    </source>
</reference>
<comment type="similarity">
    <text evidence="8">Belongs to the binding-protein-dependent transport system permease family.</text>
</comment>
<proteinExistence type="inferred from homology"/>
<dbReference type="STRING" id="526218.Sterm_1870"/>
<dbReference type="CDD" id="cd06261">
    <property type="entry name" value="TM_PBP2"/>
    <property type="match status" value="1"/>
</dbReference>
<evidence type="ECO:0000256" key="7">
    <source>
        <dbReference type="ARBA" id="ARBA00023136"/>
    </source>
</evidence>
<evidence type="ECO:0000256" key="8">
    <source>
        <dbReference type="RuleBase" id="RU363032"/>
    </source>
</evidence>
<dbReference type="GO" id="GO:0006865">
    <property type="term" value="P:amino acid transport"/>
    <property type="evidence" value="ECO:0007669"/>
    <property type="project" value="UniProtKB-KW"/>
</dbReference>
<dbReference type="Pfam" id="PF00528">
    <property type="entry name" value="BPD_transp_1"/>
    <property type="match status" value="1"/>
</dbReference>
<organism evidence="10 11">
    <name type="scientific">Sebaldella termitidis (strain ATCC 33386 / NCTC 11300)</name>
    <dbReference type="NCBI Taxonomy" id="526218"/>
    <lineage>
        <taxon>Bacteria</taxon>
        <taxon>Fusobacteriati</taxon>
        <taxon>Fusobacteriota</taxon>
        <taxon>Fusobacteriia</taxon>
        <taxon>Fusobacteriales</taxon>
        <taxon>Leptotrichiaceae</taxon>
        <taxon>Sebaldella</taxon>
    </lineage>
</organism>
<feature type="transmembrane region" description="Helical" evidence="8">
    <location>
        <begin position="209"/>
        <end position="230"/>
    </location>
</feature>
<dbReference type="AlphaFoldDB" id="D1AJ40"/>
<evidence type="ECO:0000256" key="1">
    <source>
        <dbReference type="ARBA" id="ARBA00004651"/>
    </source>
</evidence>
<keyword evidence="5" id="KW-0029">Amino-acid transport</keyword>
<name>D1AJ40_SEBTE</name>
<dbReference type="PROSITE" id="PS50928">
    <property type="entry name" value="ABC_TM1"/>
    <property type="match status" value="1"/>
</dbReference>
<keyword evidence="4 8" id="KW-0812">Transmembrane</keyword>
<gene>
    <name evidence="10" type="ordered locus">Sterm_1870</name>
</gene>
<keyword evidence="2 8" id="KW-0813">Transport</keyword>
<feature type="transmembrane region" description="Helical" evidence="8">
    <location>
        <begin position="24"/>
        <end position="46"/>
    </location>
</feature>
<keyword evidence="11" id="KW-1185">Reference proteome</keyword>
<dbReference type="HOGENOM" id="CLU_019602_1_1_0"/>
<evidence type="ECO:0000259" key="9">
    <source>
        <dbReference type="PROSITE" id="PS50928"/>
    </source>
</evidence>
<dbReference type="Gene3D" id="1.10.3720.10">
    <property type="entry name" value="MetI-like"/>
    <property type="match status" value="1"/>
</dbReference>
<dbReference type="eggNOG" id="COG0765">
    <property type="taxonomic scope" value="Bacteria"/>
</dbReference>
<dbReference type="SUPFAM" id="SSF161098">
    <property type="entry name" value="MetI-like"/>
    <property type="match status" value="1"/>
</dbReference>
<evidence type="ECO:0000256" key="2">
    <source>
        <dbReference type="ARBA" id="ARBA00022448"/>
    </source>
</evidence>
<evidence type="ECO:0000256" key="4">
    <source>
        <dbReference type="ARBA" id="ARBA00022692"/>
    </source>
</evidence>
<dbReference type="FunFam" id="1.10.3720.10:FF:000033">
    <property type="entry name" value="Polar amino acid ABC transporter permease"/>
    <property type="match status" value="1"/>
</dbReference>
<keyword evidence="6 8" id="KW-1133">Transmembrane helix</keyword>
<dbReference type="GO" id="GO:0022857">
    <property type="term" value="F:transmembrane transporter activity"/>
    <property type="evidence" value="ECO:0007669"/>
    <property type="project" value="InterPro"/>
</dbReference>
<reference evidence="11" key="1">
    <citation type="submission" date="2009-09" db="EMBL/GenBank/DDBJ databases">
        <title>The complete chromosome of Sebaldella termitidis ATCC 33386.</title>
        <authorList>
            <consortium name="US DOE Joint Genome Institute (JGI-PGF)"/>
            <person name="Lucas S."/>
            <person name="Copeland A."/>
            <person name="Lapidus A."/>
            <person name="Glavina del Rio T."/>
            <person name="Dalin E."/>
            <person name="Tice H."/>
            <person name="Bruce D."/>
            <person name="Goodwin L."/>
            <person name="Pitluck S."/>
            <person name="Kyrpides N."/>
            <person name="Mavromatis K."/>
            <person name="Ivanova N."/>
            <person name="Mikhailova N."/>
            <person name="Sims D."/>
            <person name="Meincke L."/>
            <person name="Brettin T."/>
            <person name="Detter J.C."/>
            <person name="Han C."/>
            <person name="Larimer F."/>
            <person name="Land M."/>
            <person name="Hauser L."/>
            <person name="Markowitz V."/>
            <person name="Cheng J.F."/>
            <person name="Hugenholtz P."/>
            <person name="Woyke T."/>
            <person name="Wu D."/>
            <person name="Eisen J.A."/>
        </authorList>
    </citation>
    <scope>NUCLEOTIDE SEQUENCE [LARGE SCALE GENOMIC DNA]</scope>
    <source>
        <strain evidence="11">ATCC 33386 / NCTC 11300</strain>
    </source>
</reference>
<dbReference type="NCBIfam" id="TIGR01726">
    <property type="entry name" value="HEQRo_perm_3TM"/>
    <property type="match status" value="1"/>
</dbReference>
<protein>
    <submittedName>
        <fullName evidence="10">Polar amino acid ABC transporter, inner membrane subunit</fullName>
    </submittedName>
</protein>
<dbReference type="InterPro" id="IPR010065">
    <property type="entry name" value="AA_ABC_transptr_permease_3TM"/>
</dbReference>
<dbReference type="GO" id="GO:0043190">
    <property type="term" value="C:ATP-binding cassette (ABC) transporter complex"/>
    <property type="evidence" value="ECO:0007669"/>
    <property type="project" value="InterPro"/>
</dbReference>
<evidence type="ECO:0000256" key="6">
    <source>
        <dbReference type="ARBA" id="ARBA00022989"/>
    </source>
</evidence>
<dbReference type="KEGG" id="str:Sterm_1870"/>